<keyword evidence="2" id="KW-0489">Methyltransferase</keyword>
<proteinExistence type="predicted"/>
<dbReference type="SUPFAM" id="SSF52540">
    <property type="entry name" value="P-loop containing nucleoside triphosphate hydrolases"/>
    <property type="match status" value="1"/>
</dbReference>
<dbReference type="PANTHER" id="PTHR46411:SF2">
    <property type="entry name" value="AAA+ ATPASE DOMAIN-CONTAINING PROTEIN"/>
    <property type="match status" value="1"/>
</dbReference>
<dbReference type="InterPro" id="IPR003959">
    <property type="entry name" value="ATPase_AAA_core"/>
</dbReference>
<reference evidence="2 3" key="1">
    <citation type="submission" date="2018-12" db="EMBL/GenBank/DDBJ databases">
        <title>Genome sequence and assembly of Colletotrichum trifolii.</title>
        <authorList>
            <person name="Gan P."/>
            <person name="Shirasu K."/>
        </authorList>
    </citation>
    <scope>NUCLEOTIDE SEQUENCE [LARGE SCALE GENOMIC DNA]</scope>
    <source>
        <strain evidence="2 3">543-2</strain>
    </source>
</reference>
<dbReference type="NCBIfam" id="TIGR01444">
    <property type="entry name" value="fkbM_fam"/>
    <property type="match status" value="1"/>
</dbReference>
<dbReference type="Pfam" id="PF05050">
    <property type="entry name" value="Methyltransf_21"/>
    <property type="match status" value="1"/>
</dbReference>
<dbReference type="InterPro" id="IPR006342">
    <property type="entry name" value="FkbM_mtfrase"/>
</dbReference>
<gene>
    <name evidence="2" type="primary">sdnD</name>
    <name evidence="2" type="ORF">CTRI78_v004559</name>
</gene>
<dbReference type="Gene3D" id="3.40.50.300">
    <property type="entry name" value="P-loop containing nucleotide triphosphate hydrolases"/>
    <property type="match status" value="1"/>
</dbReference>
<comment type="caution">
    <text evidence="2">The sequence shown here is derived from an EMBL/GenBank/DDBJ whole genome shotgun (WGS) entry which is preliminary data.</text>
</comment>
<dbReference type="Proteomes" id="UP000295703">
    <property type="component" value="Unassembled WGS sequence"/>
</dbReference>
<keyword evidence="3" id="KW-1185">Reference proteome</keyword>
<dbReference type="InterPro" id="IPR056599">
    <property type="entry name" value="AAA_lid_fung"/>
</dbReference>
<dbReference type="STRING" id="5466.A0A4R8RH85"/>
<accession>A0A4R8RH85</accession>
<dbReference type="Pfam" id="PF00004">
    <property type="entry name" value="AAA"/>
    <property type="match status" value="1"/>
</dbReference>
<dbReference type="GO" id="GO:0005524">
    <property type="term" value="F:ATP binding"/>
    <property type="evidence" value="ECO:0007669"/>
    <property type="project" value="InterPro"/>
</dbReference>
<dbReference type="SMART" id="SM00382">
    <property type="entry name" value="AAA"/>
    <property type="match status" value="1"/>
</dbReference>
<organism evidence="2 3">
    <name type="scientific">Colletotrichum trifolii</name>
    <dbReference type="NCBI Taxonomy" id="5466"/>
    <lineage>
        <taxon>Eukaryota</taxon>
        <taxon>Fungi</taxon>
        <taxon>Dikarya</taxon>
        <taxon>Ascomycota</taxon>
        <taxon>Pezizomycotina</taxon>
        <taxon>Sordariomycetes</taxon>
        <taxon>Hypocreomycetidae</taxon>
        <taxon>Glomerellales</taxon>
        <taxon>Glomerellaceae</taxon>
        <taxon>Colletotrichum</taxon>
        <taxon>Colletotrichum orbiculare species complex</taxon>
    </lineage>
</organism>
<evidence type="ECO:0000259" key="1">
    <source>
        <dbReference type="SMART" id="SM00382"/>
    </source>
</evidence>
<dbReference type="GO" id="GO:0032259">
    <property type="term" value="P:methylation"/>
    <property type="evidence" value="ECO:0007669"/>
    <property type="project" value="UniProtKB-KW"/>
</dbReference>
<dbReference type="GO" id="GO:0008168">
    <property type="term" value="F:methyltransferase activity"/>
    <property type="evidence" value="ECO:0007669"/>
    <property type="project" value="UniProtKB-KW"/>
</dbReference>
<protein>
    <submittedName>
        <fullName evidence="2">Methyltransferase sdnD</fullName>
    </submittedName>
</protein>
<dbReference type="PANTHER" id="PTHR46411">
    <property type="entry name" value="FAMILY ATPASE, PUTATIVE-RELATED"/>
    <property type="match status" value="1"/>
</dbReference>
<dbReference type="Pfam" id="PF23232">
    <property type="entry name" value="AAA_lid_13"/>
    <property type="match status" value="1"/>
</dbReference>
<dbReference type="AlphaFoldDB" id="A0A4R8RH85"/>
<feature type="domain" description="AAA+ ATPase" evidence="1">
    <location>
        <begin position="139"/>
        <end position="266"/>
    </location>
</feature>
<dbReference type="EMBL" id="RYZW01000033">
    <property type="protein sequence ID" value="TDZ61081.1"/>
    <property type="molecule type" value="Genomic_DNA"/>
</dbReference>
<name>A0A4R8RH85_COLTR</name>
<dbReference type="GO" id="GO:0016887">
    <property type="term" value="F:ATP hydrolysis activity"/>
    <property type="evidence" value="ECO:0007669"/>
    <property type="project" value="InterPro"/>
</dbReference>
<dbReference type="InterPro" id="IPR003593">
    <property type="entry name" value="AAA+_ATPase"/>
</dbReference>
<sequence length="988" mass="111462">MDTLPLRACRSYRLNMFWKRRETNFKEMFMVDHDTYQSLHPDRDFVRSSFLEVEPNLPTDGDEPQAPEIYLFPRFVPGFDLRRKKWVDLEVDRIQDVTWNKHAFSSLVADDDMKTLILALVTNQIEADRGTDIIDKKGNGLIMLLHGSPGTGKTFTAESVAEIARKPLYPVTCGDMGTEPAAVEKYLESVFCLGKTWDCVVLLDEAEVFLEQRTLQDLQRNALVSVFLRALEYYDEILILTTNRVGTFDEAFKSRIQLALRYERLKDYQRKQIWRNFFERLKGLGEEEHINFDEIWLHLDELAQHPMNGRQIRNTITTARQLAKFMNTKMGFAHLKRTIAIAGKFDQYLAGVRDAGVEEHVGRDPGGNFTRPPKLQYEDVLQRISTGADNILELATLGSQAEIRVMHTTQSGKLEEIISQLKDTDQAYKGQVDGLTHVVSGLRVSTEEYGKKLDAIMMLLEASGMTINDLMAKVETFLAIQTSAQLNTNHRIEELNLSQILTSLSPTFEDPETCYKYHVFSRNRRISGRGRNISTNQFWLSPKLTEWSSSNTSSLIILKGPFSVREALWDFGVDVLQTLKTAGVPTLWALPGLGNSRQNAMATASDLMKYLTYQALRLAGSLRTEKQLSCRYFQFHTAREPRQWIELLVQVLQSLGKQVYVVVDLATAISSLDKADGFDLIRELRSMIGDSTPKRTSNLLPTMTTQIGGDTRNTEDSDLGSLPANAQLVQLADDLKVYTTSEGEARYIYNEIWADGCYDGAEIPDNPFIVDVGANIGLFTIYMRRKYPLARVLAFEPAPANFLLMRQNLKLANVRTSPPGVVGGVEFHPMAVGAEDGRAKLRYYPNLPGNSTLRPEDKEPLRAALQESMTEEFAAACFDVYETVDVRICTLQSILECREIKRIDLVKIDVEGAELAVLQGIGTLWNRVRNIMVETMESTGVREEIEALLKQKGFAIKKKSADGLTVIHACRKDEGKIAADPGGCFNLG</sequence>
<dbReference type="SUPFAM" id="SSF53335">
    <property type="entry name" value="S-adenosyl-L-methionine-dependent methyltransferases"/>
    <property type="match status" value="1"/>
</dbReference>
<evidence type="ECO:0000313" key="2">
    <source>
        <dbReference type="EMBL" id="TDZ61081.1"/>
    </source>
</evidence>
<keyword evidence="2" id="KW-0808">Transferase</keyword>
<dbReference type="InterPro" id="IPR029063">
    <property type="entry name" value="SAM-dependent_MTases_sf"/>
</dbReference>
<dbReference type="InterPro" id="IPR027417">
    <property type="entry name" value="P-loop_NTPase"/>
</dbReference>
<evidence type="ECO:0000313" key="3">
    <source>
        <dbReference type="Proteomes" id="UP000295703"/>
    </source>
</evidence>
<dbReference type="Gene3D" id="3.40.50.150">
    <property type="entry name" value="Vaccinia Virus protein VP39"/>
    <property type="match status" value="1"/>
</dbReference>